<name>A0A835UIF8_VANPL</name>
<comment type="similarity">
    <text evidence="2">Belongs to the ODR-4 family.</text>
</comment>
<evidence type="ECO:0008006" key="10">
    <source>
        <dbReference type="Google" id="ProtNLM"/>
    </source>
</evidence>
<feature type="transmembrane region" description="Helical" evidence="7">
    <location>
        <begin position="459"/>
        <end position="481"/>
    </location>
</feature>
<evidence type="ECO:0000256" key="7">
    <source>
        <dbReference type="SAM" id="Phobius"/>
    </source>
</evidence>
<protein>
    <recommendedName>
        <fullName evidence="10">Protein odr-4 homolog</fullName>
    </recommendedName>
</protein>
<keyword evidence="4 7" id="KW-1133">Transmembrane helix</keyword>
<feature type="region of interest" description="Disordered" evidence="6">
    <location>
        <begin position="433"/>
        <end position="453"/>
    </location>
</feature>
<dbReference type="PANTHER" id="PTHR33966">
    <property type="entry name" value="PROTEIN ODR-4 HOMOLOG"/>
    <property type="match status" value="1"/>
</dbReference>
<evidence type="ECO:0000256" key="3">
    <source>
        <dbReference type="ARBA" id="ARBA00022692"/>
    </source>
</evidence>
<keyword evidence="5 7" id="KW-0472">Membrane</keyword>
<dbReference type="GO" id="GO:0016020">
    <property type="term" value="C:membrane"/>
    <property type="evidence" value="ECO:0007669"/>
    <property type="project" value="UniProtKB-SubCell"/>
</dbReference>
<keyword evidence="3 7" id="KW-0812">Transmembrane</keyword>
<dbReference type="GO" id="GO:0012505">
    <property type="term" value="C:endomembrane system"/>
    <property type="evidence" value="ECO:0007669"/>
    <property type="project" value="TreeGrafter"/>
</dbReference>
<dbReference type="Proteomes" id="UP000636800">
    <property type="component" value="Chromosome 11"/>
</dbReference>
<organism evidence="8 9">
    <name type="scientific">Vanilla planifolia</name>
    <name type="common">Vanilla</name>
    <dbReference type="NCBI Taxonomy" id="51239"/>
    <lineage>
        <taxon>Eukaryota</taxon>
        <taxon>Viridiplantae</taxon>
        <taxon>Streptophyta</taxon>
        <taxon>Embryophyta</taxon>
        <taxon>Tracheophyta</taxon>
        <taxon>Spermatophyta</taxon>
        <taxon>Magnoliopsida</taxon>
        <taxon>Liliopsida</taxon>
        <taxon>Asparagales</taxon>
        <taxon>Orchidaceae</taxon>
        <taxon>Vanilloideae</taxon>
        <taxon>Vanilleae</taxon>
        <taxon>Vanilla</taxon>
    </lineage>
</organism>
<dbReference type="PANTHER" id="PTHR33966:SF1">
    <property type="entry name" value="PROTEIN ODR-4 HOMOLOG"/>
    <property type="match status" value="1"/>
</dbReference>
<proteinExistence type="inferred from homology"/>
<evidence type="ECO:0000313" key="9">
    <source>
        <dbReference type="Proteomes" id="UP000636800"/>
    </source>
</evidence>
<dbReference type="AlphaFoldDB" id="A0A835UIF8"/>
<keyword evidence="9" id="KW-1185">Reference proteome</keyword>
<evidence type="ECO:0000256" key="6">
    <source>
        <dbReference type="SAM" id="MobiDB-lite"/>
    </source>
</evidence>
<comment type="caution">
    <text evidence="8">The sequence shown here is derived from an EMBL/GenBank/DDBJ whole genome shotgun (WGS) entry which is preliminary data.</text>
</comment>
<evidence type="ECO:0000256" key="5">
    <source>
        <dbReference type="ARBA" id="ARBA00023136"/>
    </source>
</evidence>
<comment type="subcellular location">
    <subcellularLocation>
        <location evidence="1">Membrane</location>
    </subcellularLocation>
</comment>
<dbReference type="OrthoDB" id="1695058at2759"/>
<evidence type="ECO:0000256" key="4">
    <source>
        <dbReference type="ARBA" id="ARBA00022989"/>
    </source>
</evidence>
<dbReference type="Pfam" id="PF14778">
    <property type="entry name" value="ODR4-like"/>
    <property type="match status" value="1"/>
</dbReference>
<sequence>MVKVVIGEESQLKSAEDRLLKSSILAEVGIIVGKLSTNSEKGFVYSVIPAPSTDAGNPACSLKAEAEGRGDRKKGAKGGKSLAEANPSLLIDGEWVAEHARQVSRMLLGGMSVVGIYVWSSEAAFKATSTLVFSQVIRGVAQALPAFESKTNERLLVHISYSPRRWACRNFSVASADMRPCDFKMSKILNLLQMYRCIYNFDLRVPVFQDDVSTSRTFKNLLRTTIACHAKELQSARALVDGKLANEDQQVTFEGSHTVELLLPFKTDAYVEAYSSEEILGVVVLRGAICASSYLGPKEPFLQALSDLKKDVINSLESRLEIVLDESDDKLDEALADAIEAGDRKPLHQHALKEVRKSLALSFPRRVLIPWLSGTFICDYLLHSETFEDLSDRCREMMSMEAPVDPSALQEVEAEAAILTTASFWEAICGNSLPTGEEPKSRNPATEENSPGKQKPFNFNLQAALFMLLVALLVGFAFTFFKSN</sequence>
<evidence type="ECO:0000256" key="1">
    <source>
        <dbReference type="ARBA" id="ARBA00004370"/>
    </source>
</evidence>
<dbReference type="InterPro" id="IPR029454">
    <property type="entry name" value="ODR-4-like"/>
</dbReference>
<dbReference type="EMBL" id="JADCNL010000011">
    <property type="protein sequence ID" value="KAG0460571.1"/>
    <property type="molecule type" value="Genomic_DNA"/>
</dbReference>
<gene>
    <name evidence="8" type="ORF">HPP92_020868</name>
</gene>
<accession>A0A835UIF8</accession>
<dbReference type="GO" id="GO:0008104">
    <property type="term" value="P:intracellular protein localization"/>
    <property type="evidence" value="ECO:0007669"/>
    <property type="project" value="TreeGrafter"/>
</dbReference>
<feature type="compositionally biased region" description="Polar residues" evidence="6">
    <location>
        <begin position="443"/>
        <end position="453"/>
    </location>
</feature>
<evidence type="ECO:0000256" key="2">
    <source>
        <dbReference type="ARBA" id="ARBA00010131"/>
    </source>
</evidence>
<reference evidence="8 9" key="1">
    <citation type="journal article" date="2020" name="Nat. Food">
        <title>A phased Vanilla planifolia genome enables genetic improvement of flavour and production.</title>
        <authorList>
            <person name="Hasing T."/>
            <person name="Tang H."/>
            <person name="Brym M."/>
            <person name="Khazi F."/>
            <person name="Huang T."/>
            <person name="Chambers A.H."/>
        </authorList>
    </citation>
    <scope>NUCLEOTIDE SEQUENCE [LARGE SCALE GENOMIC DNA]</scope>
    <source>
        <tissue evidence="8">Leaf</tissue>
    </source>
</reference>
<evidence type="ECO:0000313" key="8">
    <source>
        <dbReference type="EMBL" id="KAG0460571.1"/>
    </source>
</evidence>